<evidence type="ECO:0000313" key="6">
    <source>
        <dbReference type="EMBL" id="VTR44670.1"/>
    </source>
</evidence>
<dbReference type="Proteomes" id="UP000308196">
    <property type="component" value="Chromosome"/>
</dbReference>
<keyword evidence="2" id="KW-0547">Nucleotide-binding</keyword>
<dbReference type="KEGG" id="stha:NCTC11429_03087"/>
<sequence>MIELTNLSKSFGQHRVLRQISYTFASGKAYGIVGENGAGKTTLFRCIAGLESAEGGIKSDLRPLKNNLGYLTADPYFLAKLTGEEYIYLMTDARGKKIRNLNERNIFDLPLREYASSYSTGMKKKLALTATLLQDNSCYILDEPFNGIDLQSSVILTEIILRLKGMGKTILISSHIFSTLKDTCDDILLLEAGGISQSVSSDAFDHFEEEMKERILKKDIDKLWQQDF</sequence>
<name>A0A4U9VCV8_9SPHI</name>
<dbReference type="InterPro" id="IPR003439">
    <property type="entry name" value="ABC_transporter-like_ATP-bd"/>
</dbReference>
<dbReference type="PANTHER" id="PTHR42939">
    <property type="entry name" value="ABC TRANSPORTER ATP-BINDING PROTEIN ALBC-RELATED"/>
    <property type="match status" value="1"/>
</dbReference>
<dbReference type="RefSeq" id="WP_028069865.1">
    <property type="nucleotide sequence ID" value="NZ_CP158797.1"/>
</dbReference>
<evidence type="ECO:0000313" key="5">
    <source>
        <dbReference type="EMBL" id="MEZ0454380.1"/>
    </source>
</evidence>
<evidence type="ECO:0000313" key="8">
    <source>
        <dbReference type="Proteomes" id="UP001566204"/>
    </source>
</evidence>
<dbReference type="AlphaFoldDB" id="A0A4U9VCV8"/>
<keyword evidence="3 6" id="KW-0067">ATP-binding</keyword>
<dbReference type="SMART" id="SM00382">
    <property type="entry name" value="AAA"/>
    <property type="match status" value="1"/>
</dbReference>
<dbReference type="SUPFAM" id="SSF52540">
    <property type="entry name" value="P-loop containing nucleoside triphosphate hydrolases"/>
    <property type="match status" value="1"/>
</dbReference>
<evidence type="ECO:0000256" key="3">
    <source>
        <dbReference type="ARBA" id="ARBA00022840"/>
    </source>
</evidence>
<feature type="domain" description="ABC transporter" evidence="4">
    <location>
        <begin position="2"/>
        <end position="217"/>
    </location>
</feature>
<dbReference type="CDD" id="cd03230">
    <property type="entry name" value="ABC_DR_subfamily_A"/>
    <property type="match status" value="1"/>
</dbReference>
<dbReference type="EMBL" id="JBEOQB010000007">
    <property type="protein sequence ID" value="MEZ0454380.1"/>
    <property type="molecule type" value="Genomic_DNA"/>
</dbReference>
<keyword evidence="1" id="KW-0813">Transport</keyword>
<dbReference type="Proteomes" id="UP001566204">
    <property type="component" value="Unassembled WGS sequence"/>
</dbReference>
<reference evidence="5 8" key="2">
    <citation type="submission" date="2024-06" db="EMBL/GenBank/DDBJ databases">
        <title>Soil Sphingobacterium thalpophilum.</title>
        <authorList>
            <person name="Yang J."/>
            <person name="Li J."/>
        </authorList>
    </citation>
    <scope>NUCLEOTIDE SEQUENCE [LARGE SCALE GENOMIC DNA]</scope>
    <source>
        <strain evidence="5 8">22g91tb</strain>
    </source>
</reference>
<dbReference type="STRING" id="1123265.GCA_000686625_02767"/>
<dbReference type="EMBL" id="LR590484">
    <property type="protein sequence ID" value="VTR44670.1"/>
    <property type="molecule type" value="Genomic_DNA"/>
</dbReference>
<dbReference type="PANTHER" id="PTHR42939:SF1">
    <property type="entry name" value="ABC TRANSPORTER ATP-BINDING PROTEIN ALBC-RELATED"/>
    <property type="match status" value="1"/>
</dbReference>
<dbReference type="InterPro" id="IPR051782">
    <property type="entry name" value="ABC_Transporter_VariousFunc"/>
</dbReference>
<reference evidence="6 7" key="1">
    <citation type="submission" date="2019-05" db="EMBL/GenBank/DDBJ databases">
        <authorList>
            <consortium name="Pathogen Informatics"/>
        </authorList>
    </citation>
    <scope>NUCLEOTIDE SEQUENCE [LARGE SCALE GENOMIC DNA]</scope>
    <source>
        <strain evidence="6 7">NCTC11429</strain>
    </source>
</reference>
<gene>
    <name evidence="6" type="primary">ecsA_2</name>
    <name evidence="5" type="ORF">ABTW24_22505</name>
    <name evidence="6" type="ORF">NCTC11429_03087</name>
</gene>
<dbReference type="GO" id="GO:0005524">
    <property type="term" value="F:ATP binding"/>
    <property type="evidence" value="ECO:0007669"/>
    <property type="project" value="UniProtKB-KW"/>
</dbReference>
<evidence type="ECO:0000313" key="7">
    <source>
        <dbReference type="Proteomes" id="UP000308196"/>
    </source>
</evidence>
<dbReference type="GeneID" id="78463777"/>
<dbReference type="Gene3D" id="3.40.50.300">
    <property type="entry name" value="P-loop containing nucleotide triphosphate hydrolases"/>
    <property type="match status" value="1"/>
</dbReference>
<dbReference type="Pfam" id="PF00005">
    <property type="entry name" value="ABC_tran"/>
    <property type="match status" value="1"/>
</dbReference>
<accession>A0A4U9VCV8</accession>
<dbReference type="InterPro" id="IPR003593">
    <property type="entry name" value="AAA+_ATPase"/>
</dbReference>
<evidence type="ECO:0000259" key="4">
    <source>
        <dbReference type="PROSITE" id="PS50893"/>
    </source>
</evidence>
<keyword evidence="8" id="KW-1185">Reference proteome</keyword>
<protein>
    <submittedName>
        <fullName evidence="6">ABC-type transporter ATP-binding protein EcsA</fullName>
    </submittedName>
    <submittedName>
        <fullName evidence="5">ATP-binding cassette domain-containing protein</fullName>
    </submittedName>
</protein>
<evidence type="ECO:0000256" key="1">
    <source>
        <dbReference type="ARBA" id="ARBA00022448"/>
    </source>
</evidence>
<evidence type="ECO:0000256" key="2">
    <source>
        <dbReference type="ARBA" id="ARBA00022741"/>
    </source>
</evidence>
<organism evidence="6 7">
    <name type="scientific">Sphingobacterium thalpophilum</name>
    <dbReference type="NCBI Taxonomy" id="259"/>
    <lineage>
        <taxon>Bacteria</taxon>
        <taxon>Pseudomonadati</taxon>
        <taxon>Bacteroidota</taxon>
        <taxon>Sphingobacteriia</taxon>
        <taxon>Sphingobacteriales</taxon>
        <taxon>Sphingobacteriaceae</taxon>
        <taxon>Sphingobacterium</taxon>
    </lineage>
</organism>
<dbReference type="GO" id="GO:0016887">
    <property type="term" value="F:ATP hydrolysis activity"/>
    <property type="evidence" value="ECO:0007669"/>
    <property type="project" value="InterPro"/>
</dbReference>
<proteinExistence type="predicted"/>
<dbReference type="InterPro" id="IPR027417">
    <property type="entry name" value="P-loop_NTPase"/>
</dbReference>
<dbReference type="PROSITE" id="PS50893">
    <property type="entry name" value="ABC_TRANSPORTER_2"/>
    <property type="match status" value="1"/>
</dbReference>